<name>A0ABS4WZW2_9MICO</name>
<dbReference type="PANTHER" id="PTHR45947">
    <property type="entry name" value="SULFOQUINOVOSYL TRANSFERASE SQD2"/>
    <property type="match status" value="1"/>
</dbReference>
<evidence type="ECO:0000313" key="5">
    <source>
        <dbReference type="Proteomes" id="UP001519290"/>
    </source>
</evidence>
<dbReference type="EMBL" id="JAGIOD010000001">
    <property type="protein sequence ID" value="MBP2381024.1"/>
    <property type="molecule type" value="Genomic_DNA"/>
</dbReference>
<comment type="caution">
    <text evidence="4">The sequence shown here is derived from an EMBL/GenBank/DDBJ whole genome shotgun (WGS) entry which is preliminary data.</text>
</comment>
<dbReference type="Proteomes" id="UP001519290">
    <property type="component" value="Unassembled WGS sequence"/>
</dbReference>
<dbReference type="PANTHER" id="PTHR45947:SF14">
    <property type="entry name" value="SLL1723 PROTEIN"/>
    <property type="match status" value="1"/>
</dbReference>
<evidence type="ECO:0000256" key="2">
    <source>
        <dbReference type="SAM" id="MobiDB-lite"/>
    </source>
</evidence>
<evidence type="ECO:0000256" key="1">
    <source>
        <dbReference type="ARBA" id="ARBA00022679"/>
    </source>
</evidence>
<proteinExistence type="predicted"/>
<feature type="region of interest" description="Disordered" evidence="2">
    <location>
        <begin position="204"/>
        <end position="232"/>
    </location>
</feature>
<sequence>MRNGLELERFPYLPRPGMREVPRLLAVGRLVEKKGFAHLIDAVAALREAGTPVRAEIVGDGPLHEDLAARIAHHGLGQSVRLLGPRTQEEVRTLLQEADLFVAPFVIAEDGNADGLPTVLLEAMASGIPCIAADVTAVGEVVRTGETGWLIRSGETAPLATAIRDAIAAGSELRRLTDAARELIETEYASEGQAARLRALVEADHPTSSAPTAVPTPRSVLTADGAVPTPRS</sequence>
<accession>A0ABS4WZW2</accession>
<reference evidence="4 5" key="1">
    <citation type="submission" date="2021-03" db="EMBL/GenBank/DDBJ databases">
        <title>Sequencing the genomes of 1000 actinobacteria strains.</title>
        <authorList>
            <person name="Klenk H.-P."/>
        </authorList>
    </citation>
    <scope>NUCLEOTIDE SEQUENCE [LARGE SCALE GENOMIC DNA]</scope>
    <source>
        <strain evidence="4 5">DSM 14566</strain>
    </source>
</reference>
<protein>
    <submittedName>
        <fullName evidence="4">Glycosyltransferase involved in cell wall biosynthesis</fullName>
    </submittedName>
</protein>
<dbReference type="InterPro" id="IPR050194">
    <property type="entry name" value="Glycosyltransferase_grp1"/>
</dbReference>
<keyword evidence="5" id="KW-1185">Reference proteome</keyword>
<dbReference type="InterPro" id="IPR001296">
    <property type="entry name" value="Glyco_trans_1"/>
</dbReference>
<organism evidence="4 5">
    <name type="scientific">Brachybacterium sacelli</name>
    <dbReference type="NCBI Taxonomy" id="173364"/>
    <lineage>
        <taxon>Bacteria</taxon>
        <taxon>Bacillati</taxon>
        <taxon>Actinomycetota</taxon>
        <taxon>Actinomycetes</taxon>
        <taxon>Micrococcales</taxon>
        <taxon>Dermabacteraceae</taxon>
        <taxon>Brachybacterium</taxon>
    </lineage>
</organism>
<keyword evidence="1" id="KW-0808">Transferase</keyword>
<dbReference type="SUPFAM" id="SSF53756">
    <property type="entry name" value="UDP-Glycosyltransferase/glycogen phosphorylase"/>
    <property type="match status" value="1"/>
</dbReference>
<dbReference type="Pfam" id="PF00534">
    <property type="entry name" value="Glycos_transf_1"/>
    <property type="match status" value="1"/>
</dbReference>
<feature type="compositionally biased region" description="Low complexity" evidence="2">
    <location>
        <begin position="206"/>
        <end position="217"/>
    </location>
</feature>
<evidence type="ECO:0000259" key="3">
    <source>
        <dbReference type="Pfam" id="PF00534"/>
    </source>
</evidence>
<dbReference type="Gene3D" id="3.40.50.2000">
    <property type="entry name" value="Glycogen Phosphorylase B"/>
    <property type="match status" value="1"/>
</dbReference>
<gene>
    <name evidence="4" type="ORF">JOF43_000981</name>
</gene>
<feature type="domain" description="Glycosyl transferase family 1" evidence="3">
    <location>
        <begin position="22"/>
        <end position="182"/>
    </location>
</feature>
<evidence type="ECO:0000313" key="4">
    <source>
        <dbReference type="EMBL" id="MBP2381024.1"/>
    </source>
</evidence>